<name>X1RGW9_9ZZZZ</name>
<gene>
    <name evidence="1" type="ORF">S06H3_54960</name>
</gene>
<evidence type="ECO:0000313" key="1">
    <source>
        <dbReference type="EMBL" id="GAI54839.1"/>
    </source>
</evidence>
<feature type="non-terminal residue" evidence="1">
    <location>
        <position position="53"/>
    </location>
</feature>
<dbReference type="InterPro" id="IPR013785">
    <property type="entry name" value="Aldolase_TIM"/>
</dbReference>
<dbReference type="Gene3D" id="3.20.20.70">
    <property type="entry name" value="Aldolase class I"/>
    <property type="match status" value="1"/>
</dbReference>
<evidence type="ECO:0008006" key="2">
    <source>
        <dbReference type="Google" id="ProtNLM"/>
    </source>
</evidence>
<dbReference type="AlphaFoldDB" id="X1RGW9"/>
<comment type="caution">
    <text evidence="1">The sequence shown here is derived from an EMBL/GenBank/DDBJ whole genome shotgun (WGS) entry which is preliminary data.</text>
</comment>
<reference evidence="1" key="1">
    <citation type="journal article" date="2014" name="Front. Microbiol.">
        <title>High frequency of phylogenetically diverse reductive dehalogenase-homologous genes in deep subseafloor sedimentary metagenomes.</title>
        <authorList>
            <person name="Kawai M."/>
            <person name="Futagami T."/>
            <person name="Toyoda A."/>
            <person name="Takaki Y."/>
            <person name="Nishi S."/>
            <person name="Hori S."/>
            <person name="Arai W."/>
            <person name="Tsubouchi T."/>
            <person name="Morono Y."/>
            <person name="Uchiyama I."/>
            <person name="Ito T."/>
            <person name="Fujiyama A."/>
            <person name="Inagaki F."/>
            <person name="Takami H."/>
        </authorList>
    </citation>
    <scope>NUCLEOTIDE SEQUENCE</scope>
    <source>
        <strain evidence="1">Expedition CK06-06</strain>
    </source>
</reference>
<accession>X1RGW9</accession>
<protein>
    <recommendedName>
        <fullName evidence="2">Pyruvate carboxyltransferase domain-containing protein</fullName>
    </recommendedName>
</protein>
<dbReference type="SUPFAM" id="SSF51569">
    <property type="entry name" value="Aldolase"/>
    <property type="match status" value="1"/>
</dbReference>
<proteinExistence type="predicted"/>
<sequence length="53" mass="6085">MPEIFFIDVTNRDGVQTAHFGLSKLEKTMVNMYLNEMGIFQAEFGFPTTNHES</sequence>
<organism evidence="1">
    <name type="scientific">marine sediment metagenome</name>
    <dbReference type="NCBI Taxonomy" id="412755"/>
    <lineage>
        <taxon>unclassified sequences</taxon>
        <taxon>metagenomes</taxon>
        <taxon>ecological metagenomes</taxon>
    </lineage>
</organism>
<dbReference type="EMBL" id="BARV01035198">
    <property type="protein sequence ID" value="GAI54839.1"/>
    <property type="molecule type" value="Genomic_DNA"/>
</dbReference>